<accession>A0ABV5UNC0</accession>
<dbReference type="RefSeq" id="WP_376953974.1">
    <property type="nucleotide sequence ID" value="NZ_JBHMBH010000019.1"/>
</dbReference>
<sequence>MPSLILPEQRTRHRNSVQWADAAPARDRIELLLRAGLTMESIAEMCAVHHSQLYVLRNGRRGKPMTKVRASTLNALLAIKSKDIAAHELPPASKVAGDGARTQLQSLYCLGWSIDALHQESGLAKSALRGLRDGDRTTEAFRLKVDALYGRLRGRCAPRVTELDQIRYDNALARAATHGWDQYDAEDTA</sequence>
<dbReference type="Proteomes" id="UP001589536">
    <property type="component" value="Unassembled WGS sequence"/>
</dbReference>
<comment type="caution">
    <text evidence="1">The sequence shown here is derived from an EMBL/GenBank/DDBJ whole genome shotgun (WGS) entry which is preliminary data.</text>
</comment>
<dbReference type="EMBL" id="JBHMBH010000019">
    <property type="protein sequence ID" value="MFB9714000.1"/>
    <property type="molecule type" value="Genomic_DNA"/>
</dbReference>
<evidence type="ECO:0000313" key="2">
    <source>
        <dbReference type="Proteomes" id="UP001589536"/>
    </source>
</evidence>
<evidence type="ECO:0000313" key="1">
    <source>
        <dbReference type="EMBL" id="MFB9714000.1"/>
    </source>
</evidence>
<protein>
    <submittedName>
        <fullName evidence="1">Uncharacterized protein</fullName>
    </submittedName>
</protein>
<reference evidence="1 2" key="1">
    <citation type="submission" date="2024-09" db="EMBL/GenBank/DDBJ databases">
        <authorList>
            <person name="Sun Q."/>
            <person name="Mori K."/>
        </authorList>
    </citation>
    <scope>NUCLEOTIDE SEQUENCE [LARGE SCALE GENOMIC DNA]</scope>
    <source>
        <strain evidence="1 2">JCM 13519</strain>
    </source>
</reference>
<organism evidence="1 2">
    <name type="scientific">Arthrobacter methylotrophus</name>
    <dbReference type="NCBI Taxonomy" id="121291"/>
    <lineage>
        <taxon>Bacteria</taxon>
        <taxon>Bacillati</taxon>
        <taxon>Actinomycetota</taxon>
        <taxon>Actinomycetes</taxon>
        <taxon>Micrococcales</taxon>
        <taxon>Micrococcaceae</taxon>
        <taxon>Arthrobacter</taxon>
    </lineage>
</organism>
<proteinExistence type="predicted"/>
<name>A0ABV5UNC0_9MICC</name>
<gene>
    <name evidence="1" type="ORF">ACFFPI_07500</name>
</gene>
<keyword evidence="2" id="KW-1185">Reference proteome</keyword>